<dbReference type="EMBL" id="QASA01000001">
    <property type="protein sequence ID" value="RDC66535.1"/>
    <property type="molecule type" value="Genomic_DNA"/>
</dbReference>
<dbReference type="InterPro" id="IPR000182">
    <property type="entry name" value="GNAT_dom"/>
</dbReference>
<evidence type="ECO:0000313" key="3">
    <source>
        <dbReference type="Proteomes" id="UP000253919"/>
    </source>
</evidence>
<protein>
    <recommendedName>
        <fullName evidence="1">N-acetyltransferase domain-containing protein</fullName>
    </recommendedName>
</protein>
<dbReference type="InterPro" id="IPR016181">
    <property type="entry name" value="Acyl_CoA_acyltransferase"/>
</dbReference>
<dbReference type="GO" id="GO:0016747">
    <property type="term" value="F:acyltransferase activity, transferring groups other than amino-acyl groups"/>
    <property type="evidence" value="ECO:0007669"/>
    <property type="project" value="InterPro"/>
</dbReference>
<organism evidence="2 3">
    <name type="scientific">Adhaeribacter pallidiroseus</name>
    <dbReference type="NCBI Taxonomy" id="2072847"/>
    <lineage>
        <taxon>Bacteria</taxon>
        <taxon>Pseudomonadati</taxon>
        <taxon>Bacteroidota</taxon>
        <taxon>Cytophagia</taxon>
        <taxon>Cytophagales</taxon>
        <taxon>Hymenobacteraceae</taxon>
        <taxon>Adhaeribacter</taxon>
    </lineage>
</organism>
<accession>A0A369QSA8</accession>
<dbReference type="RefSeq" id="WP_115375382.1">
    <property type="nucleotide sequence ID" value="NZ_QASA01000001.1"/>
</dbReference>
<evidence type="ECO:0000259" key="1">
    <source>
        <dbReference type="PROSITE" id="PS51186"/>
    </source>
</evidence>
<evidence type="ECO:0000313" key="2">
    <source>
        <dbReference type="EMBL" id="RDC66535.1"/>
    </source>
</evidence>
<feature type="domain" description="N-acetyltransferase" evidence="1">
    <location>
        <begin position="4"/>
        <end position="184"/>
    </location>
</feature>
<keyword evidence="3" id="KW-1185">Reference proteome</keyword>
<gene>
    <name evidence="2" type="ORF">AHMF7616_05166</name>
</gene>
<comment type="caution">
    <text evidence="2">The sequence shown here is derived from an EMBL/GenBank/DDBJ whole genome shotgun (WGS) entry which is preliminary data.</text>
</comment>
<reference evidence="2 3" key="1">
    <citation type="submission" date="2018-04" db="EMBL/GenBank/DDBJ databases">
        <title>Adhaeribacter sp. HMF7616 genome sequencing and assembly.</title>
        <authorList>
            <person name="Kang H."/>
            <person name="Kang J."/>
            <person name="Cha I."/>
            <person name="Kim H."/>
            <person name="Joh K."/>
        </authorList>
    </citation>
    <scope>NUCLEOTIDE SEQUENCE [LARGE SCALE GENOMIC DNA]</scope>
    <source>
        <strain evidence="2 3">HMF7616</strain>
    </source>
</reference>
<dbReference type="PROSITE" id="PS51186">
    <property type="entry name" value="GNAT"/>
    <property type="match status" value="1"/>
</dbReference>
<name>A0A369QSA8_9BACT</name>
<dbReference type="OrthoDB" id="5109343at2"/>
<dbReference type="Proteomes" id="UP000253919">
    <property type="component" value="Unassembled WGS sequence"/>
</dbReference>
<proteinExistence type="predicted"/>
<dbReference type="AlphaFoldDB" id="A0A369QSA8"/>
<dbReference type="SUPFAM" id="SSF55729">
    <property type="entry name" value="Acyl-CoA N-acyltransferases (Nat)"/>
    <property type="match status" value="1"/>
</dbReference>
<dbReference type="Gene3D" id="3.40.630.30">
    <property type="match status" value="1"/>
</dbReference>
<sequence>MANFTIWVASLHDVPAIVNLANQYTYQNLSTSDRESSFLTGVFSETAVGAMISSAPSIVAYYQNHLAGFVLNTRLAPAEYPPLVQRIIKTLPDLTFRNLPVDTYPYCFYGPVLVAQQYRSQGLLRHLFLKATEALKSRFNLALAFIDEGNGTSYQVHVQHLGFTQVGKLTFNNRSYAIVAFWLG</sequence>